<sequence length="303" mass="34405">MKTKSEIVRAFILGSLLEVAIPKPGNVSRYKDFEDLTFYHFLFGNTALIGPYFEATERGILLKEGKINESEVGIGELIRMAVAATKKYQDANPNFGIIVLSIPLIVSLSSGASIEDAGKMATRLISKSTPLDTVELYKAIRIANPKGIPRGVKYDVYSDTSFEDLVRDGINLYKLAEISCERELVFCEWLNNYDLTYETLKLLENNLEKEDLEGKVRKTFVVLLSKYEDTLIIRKAGIQEAKKVKEMATQLLKNKITEEEFERFMYEKRDLRNPGSLADIMATALSLLMLKGYRLESKFLRKI</sequence>
<dbReference type="PANTHER" id="PTHR42280:SF1">
    <property type="entry name" value="CITG FAMILY PROTEIN"/>
    <property type="match status" value="1"/>
</dbReference>
<protein>
    <submittedName>
        <fullName evidence="1">Apo-citrate lyase phosphoribosyl-dephospho-CoA transferase</fullName>
    </submittedName>
</protein>
<dbReference type="GO" id="GO:0005524">
    <property type="term" value="F:ATP binding"/>
    <property type="evidence" value="ECO:0007669"/>
    <property type="project" value="InterPro"/>
</dbReference>
<dbReference type="InterPro" id="IPR002736">
    <property type="entry name" value="CitG"/>
</dbReference>
<reference evidence="1 2" key="1">
    <citation type="submission" date="2017-08" db="EMBL/GenBank/DDBJ databases">
        <title>Resequencing and Reannotation of the genome of Pyrococcus furiosus type strain DSM3638.</title>
        <authorList>
            <person name="Reichelt R.M."/>
            <person name="Bunk B."/>
        </authorList>
    </citation>
    <scope>NUCLEOTIDE SEQUENCE [LARGE SCALE GENOMIC DNA]</scope>
    <source>
        <strain evidence="1 2">DSM 3638</strain>
    </source>
</reference>
<organism evidence="1 2">
    <name type="scientific">Pyrococcus furiosus (strain ATCC 43587 / DSM 3638 / JCM 8422 / Vc1)</name>
    <dbReference type="NCBI Taxonomy" id="186497"/>
    <lineage>
        <taxon>Archaea</taxon>
        <taxon>Methanobacteriati</taxon>
        <taxon>Methanobacteriota</taxon>
        <taxon>Thermococci</taxon>
        <taxon>Thermococcales</taxon>
        <taxon>Thermococcaceae</taxon>
        <taxon>Pyrococcus</taxon>
    </lineage>
</organism>
<evidence type="ECO:0000313" key="1">
    <source>
        <dbReference type="EMBL" id="QEK79338.1"/>
    </source>
</evidence>
<dbReference type="GO" id="GO:0046917">
    <property type="term" value="F:triphosphoribosyl-dephospho-CoA synthase activity"/>
    <property type="evidence" value="ECO:0007669"/>
    <property type="project" value="InterPro"/>
</dbReference>
<dbReference type="RefSeq" id="WP_011012867.1">
    <property type="nucleotide sequence ID" value="NC_003413.1"/>
</dbReference>
<dbReference type="PANTHER" id="PTHR42280">
    <property type="entry name" value="CITG FAMILY PROTEIN"/>
    <property type="match status" value="1"/>
</dbReference>
<name>A0A5C0XSV1_PYRFU</name>
<accession>A0A5C0XSV1</accession>
<keyword evidence="1" id="KW-0808">Transferase</keyword>
<dbReference type="Proteomes" id="UP000324354">
    <property type="component" value="Chromosome"/>
</dbReference>
<dbReference type="GeneID" id="13300562"/>
<dbReference type="GeneID" id="41713552"/>
<keyword evidence="1" id="KW-0456">Lyase</keyword>
<dbReference type="EMBL" id="CP023154">
    <property type="protein sequence ID" value="QEK79338.1"/>
    <property type="molecule type" value="Genomic_DNA"/>
</dbReference>
<proteinExistence type="predicted"/>
<dbReference type="Gene3D" id="1.10.4200.10">
    <property type="entry name" value="Triphosphoribosyl-dephospho-CoA protein"/>
    <property type="match status" value="1"/>
</dbReference>
<dbReference type="GO" id="GO:0016829">
    <property type="term" value="F:lyase activity"/>
    <property type="evidence" value="ECO:0007669"/>
    <property type="project" value="UniProtKB-KW"/>
</dbReference>
<dbReference type="Pfam" id="PF01874">
    <property type="entry name" value="CitG"/>
    <property type="match status" value="1"/>
</dbReference>
<evidence type="ECO:0000313" key="2">
    <source>
        <dbReference type="Proteomes" id="UP000324354"/>
    </source>
</evidence>
<dbReference type="AlphaFoldDB" id="A0A5C0XSV1"/>
<dbReference type="OrthoDB" id="85890at2157"/>
<gene>
    <name evidence="1" type="ORF">PFDSM3638_08720</name>
</gene>